<keyword evidence="7" id="KW-0645">Protease</keyword>
<name>A0A371B422_9BRAD</name>
<reference evidence="8" key="1">
    <citation type="submission" date="2018-08" db="EMBL/GenBank/DDBJ databases">
        <authorList>
            <person name="Kim S.-J."/>
            <person name="Jung G.-Y."/>
        </authorList>
    </citation>
    <scope>NUCLEOTIDE SEQUENCE [LARGE SCALE GENOMIC DNA]</scope>
    <source>
        <strain evidence="8">GY_H</strain>
    </source>
</reference>
<keyword evidence="3 6" id="KW-1133">Transmembrane helix</keyword>
<dbReference type="RefSeq" id="WP_115518450.1">
    <property type="nucleotide sequence ID" value="NZ_QRGO01000002.1"/>
</dbReference>
<evidence type="ECO:0000256" key="3">
    <source>
        <dbReference type="ARBA" id="ARBA00022989"/>
    </source>
</evidence>
<evidence type="ECO:0000256" key="6">
    <source>
        <dbReference type="SAM" id="Phobius"/>
    </source>
</evidence>
<keyword evidence="8" id="KW-1185">Reference proteome</keyword>
<organism evidence="7 8">
    <name type="scientific">Undibacter mobilis</name>
    <dbReference type="NCBI Taxonomy" id="2292256"/>
    <lineage>
        <taxon>Bacteria</taxon>
        <taxon>Pseudomonadati</taxon>
        <taxon>Pseudomonadota</taxon>
        <taxon>Alphaproteobacteria</taxon>
        <taxon>Hyphomicrobiales</taxon>
        <taxon>Nitrobacteraceae</taxon>
        <taxon>Undibacter</taxon>
    </lineage>
</organism>
<evidence type="ECO:0000256" key="4">
    <source>
        <dbReference type="ARBA" id="ARBA00023136"/>
    </source>
</evidence>
<evidence type="ECO:0000313" key="8">
    <source>
        <dbReference type="Proteomes" id="UP000263993"/>
    </source>
</evidence>
<dbReference type="Pfam" id="PF04228">
    <property type="entry name" value="Zn_peptidase"/>
    <property type="match status" value="1"/>
</dbReference>
<dbReference type="PANTHER" id="PTHR30168">
    <property type="entry name" value="PUTATIVE MEMBRANE PROTEIN YPFJ"/>
    <property type="match status" value="1"/>
</dbReference>
<dbReference type="GO" id="GO:0008237">
    <property type="term" value="F:metallopeptidase activity"/>
    <property type="evidence" value="ECO:0007669"/>
    <property type="project" value="UniProtKB-KW"/>
</dbReference>
<comment type="subcellular location">
    <subcellularLocation>
        <location evidence="1">Membrane</location>
        <topology evidence="1">Single-pass membrane protein</topology>
    </subcellularLocation>
</comment>
<dbReference type="OrthoDB" id="9774900at2"/>
<dbReference type="AlphaFoldDB" id="A0A371B422"/>
<dbReference type="GO" id="GO:0016020">
    <property type="term" value="C:membrane"/>
    <property type="evidence" value="ECO:0007669"/>
    <property type="project" value="UniProtKB-SubCell"/>
</dbReference>
<protein>
    <submittedName>
        <fullName evidence="7">Metalloprotease</fullName>
    </submittedName>
</protein>
<evidence type="ECO:0000256" key="5">
    <source>
        <dbReference type="SAM" id="MobiDB-lite"/>
    </source>
</evidence>
<feature type="compositionally biased region" description="Basic and acidic residues" evidence="5">
    <location>
        <begin position="1"/>
        <end position="17"/>
    </location>
</feature>
<sequence length="309" mass="33198">MRWDDFRRSDNVEDDRGGGGFGGGGGGFNLPVGGGGLGIGTVVVLGLIGWALGIDPALLISGAEMVNGGRQSQQYERRVDRPAQRTGAPSDQMGNFVAAVLGNTEDTWGKVFETAGQQYRAPRLRLFTGQVSSACGMASSASGPFYCPPDRRIFLDTSFFDEMRSRFRACTGKGCEFAQAYVIAHEVGHHVQNLLGILPKAREAQQAAGDRAAANRIQVRVELQADCFAGIWANQSNQRWNSIEPGDIEAALQTAAAIGDDRLQKQARGYVVPDSFTHGTSAQRQRWFTTGFKAGKVSACNTFAANTQL</sequence>
<dbReference type="InterPro" id="IPR007343">
    <property type="entry name" value="Uncharacterised_pept_Zn_put"/>
</dbReference>
<proteinExistence type="predicted"/>
<dbReference type="GO" id="GO:0006508">
    <property type="term" value="P:proteolysis"/>
    <property type="evidence" value="ECO:0007669"/>
    <property type="project" value="UniProtKB-KW"/>
</dbReference>
<evidence type="ECO:0000256" key="2">
    <source>
        <dbReference type="ARBA" id="ARBA00022692"/>
    </source>
</evidence>
<feature type="transmembrane region" description="Helical" evidence="6">
    <location>
        <begin position="37"/>
        <end position="60"/>
    </location>
</feature>
<keyword evidence="7" id="KW-0378">Hydrolase</keyword>
<dbReference type="PANTHER" id="PTHR30168:SF0">
    <property type="entry name" value="INNER MEMBRANE PROTEIN"/>
    <property type="match status" value="1"/>
</dbReference>
<dbReference type="EMBL" id="QRGO01000002">
    <property type="protein sequence ID" value="RDV02329.1"/>
    <property type="molecule type" value="Genomic_DNA"/>
</dbReference>
<keyword evidence="2 6" id="KW-0812">Transmembrane</keyword>
<accession>A0A371B422</accession>
<evidence type="ECO:0000256" key="1">
    <source>
        <dbReference type="ARBA" id="ARBA00004167"/>
    </source>
</evidence>
<feature type="region of interest" description="Disordered" evidence="5">
    <location>
        <begin position="1"/>
        <end position="23"/>
    </location>
</feature>
<gene>
    <name evidence="7" type="ORF">DXH78_17275</name>
</gene>
<keyword evidence="4 6" id="KW-0472">Membrane</keyword>
<keyword evidence="7" id="KW-0482">Metalloprotease</keyword>
<dbReference type="Proteomes" id="UP000263993">
    <property type="component" value="Unassembled WGS sequence"/>
</dbReference>
<feature type="region of interest" description="Disordered" evidence="5">
    <location>
        <begin position="70"/>
        <end position="89"/>
    </location>
</feature>
<evidence type="ECO:0000313" key="7">
    <source>
        <dbReference type="EMBL" id="RDV02329.1"/>
    </source>
</evidence>
<comment type="caution">
    <text evidence="7">The sequence shown here is derived from an EMBL/GenBank/DDBJ whole genome shotgun (WGS) entry which is preliminary data.</text>
</comment>